<feature type="transmembrane region" description="Helical" evidence="2">
    <location>
        <begin position="868"/>
        <end position="886"/>
    </location>
</feature>
<feature type="compositionally biased region" description="Polar residues" evidence="1">
    <location>
        <begin position="762"/>
        <end position="774"/>
    </location>
</feature>
<feature type="transmembrane region" description="Helical" evidence="2">
    <location>
        <begin position="1244"/>
        <end position="1265"/>
    </location>
</feature>
<dbReference type="Proteomes" id="UP000244811">
    <property type="component" value="Chromosome 2"/>
</dbReference>
<dbReference type="PANTHER" id="PTHR13219">
    <property type="entry name" value="TRANSMEMBRANE PROTEIN 94"/>
    <property type="match status" value="1"/>
</dbReference>
<evidence type="ECO:0000256" key="1">
    <source>
        <dbReference type="SAM" id="MobiDB-lite"/>
    </source>
</evidence>
<feature type="transmembrane region" description="Helical" evidence="2">
    <location>
        <begin position="1218"/>
        <end position="1238"/>
    </location>
</feature>
<feature type="transmembrane region" description="Helical" evidence="2">
    <location>
        <begin position="116"/>
        <end position="137"/>
    </location>
</feature>
<feature type="transmembrane region" description="Helical" evidence="2">
    <location>
        <begin position="84"/>
        <end position="104"/>
    </location>
</feature>
<feature type="transmembrane region" description="Helical" evidence="2">
    <location>
        <begin position="1369"/>
        <end position="1390"/>
    </location>
</feature>
<feature type="transmembrane region" description="Helical" evidence="2">
    <location>
        <begin position="1441"/>
        <end position="1460"/>
    </location>
</feature>
<reference evidence="3" key="1">
    <citation type="submission" date="2022-07" db="EMBL/GenBank/DDBJ databases">
        <title>Evaluation of T. orientalis genome assembly methods using nanopore sequencing and analysis of variation between genomes.</title>
        <authorList>
            <person name="Yam J."/>
            <person name="Micallef M.L."/>
            <person name="Liu M."/>
            <person name="Djordjevic S.P."/>
            <person name="Bogema D.R."/>
            <person name="Jenkins C."/>
        </authorList>
    </citation>
    <scope>NUCLEOTIDE SEQUENCE</scope>
    <source>
        <strain evidence="3">Goon Nure</strain>
    </source>
</reference>
<dbReference type="InterPro" id="IPR039720">
    <property type="entry name" value="TMEM94"/>
</dbReference>
<protein>
    <submittedName>
        <fullName evidence="3">Uncharacterized protein</fullName>
    </submittedName>
</protein>
<dbReference type="InterPro" id="IPR023214">
    <property type="entry name" value="HAD_sf"/>
</dbReference>
<gene>
    <name evidence="3" type="ORF">MACK_001384</name>
</gene>
<feature type="transmembrane region" description="Helical" evidence="2">
    <location>
        <begin position="1402"/>
        <end position="1421"/>
    </location>
</feature>
<dbReference type="EMBL" id="CP056071">
    <property type="protein sequence ID" value="UKK02030.2"/>
    <property type="molecule type" value="Genomic_DNA"/>
</dbReference>
<keyword evidence="2" id="KW-1133">Transmembrane helix</keyword>
<dbReference type="Gene3D" id="3.40.50.1000">
    <property type="entry name" value="HAD superfamily/HAD-like"/>
    <property type="match status" value="1"/>
</dbReference>
<feature type="region of interest" description="Disordered" evidence="1">
    <location>
        <begin position="941"/>
        <end position="961"/>
    </location>
</feature>
<dbReference type="InterPro" id="IPR023298">
    <property type="entry name" value="ATPase_P-typ_TM_dom_sf"/>
</dbReference>
<evidence type="ECO:0000313" key="3">
    <source>
        <dbReference type="EMBL" id="UKK02030.2"/>
    </source>
</evidence>
<name>A0A976MEG9_THEOR</name>
<proteinExistence type="predicted"/>
<feature type="region of interest" description="Disordered" evidence="1">
    <location>
        <begin position="762"/>
        <end position="786"/>
    </location>
</feature>
<keyword evidence="2" id="KW-0472">Membrane</keyword>
<sequence length="1485" mass="172532">MDLNEESQIDESLQEELYKYVQENEFNLEKEDKDVKYFGPTIKIGLTTKQANQRIIVKLSEVLNKCEKKITTKLIFLELQKTDFILTIVGILILLGCFIYSSLTSYNDTISHLWEYVVELLILIPWILFNMYVKILIKINNVNRKSNRIREILEFIHFDRNVNTYESDHKNYNLDPPSSDFISVYRNYQWVRLPRNVIVKGDVFKLKLNQEFPCESKLILNYTNEELIMNEEVYKQGDKCTFIGENTDHETFIDGTFLALSDSFSTYLDYYVENFNKEPVNEKWKVRNHQFNNYYGFKSKEANKREVIWNYNDNYIFLNNNNKILIVVVIMLTVILNIIWNFVYSVENRVVILINTARLIILLDFVGLDPLYKLSELWGNVKLLSIFEKYHEHKFMKGLDSIRSVSSSSFLSDSSFDSESSDLLVKEITYSFQFRQIRRVLRKGLFDDYSLVKHLSCVTLLSFIDDIGILLNSNQSLQEISIITKRNTSLNVEPVTKEESENEGLEKENQGVNEYEPIDHFESSVGSTYPFRFGTNLYEDFKDMYMGSELEKEGEGGEDDLLILDVYNDPNLYGKDNIRFTTEHEKNCRNQLKPLIFSMSLTSLPSYMSLQMNRIENLNKNVSISGTPKGNVAPGGKDNSMEVKANNKKEDESGRNYSEVLVSEIGDLNNYDTGANRLDESNRADVTYKADQFDEGDPRTRSRFYGRKGLYRNYISTLINSELDNFNNCLCTLTNVLGIKKLYLKRYKLLKFVLFNYGQQTSDGSGPIRQSSPKSGRHRKAKEEDDKLEDEDNKILLYFYRDTNKKIIQMLIKCKISVINNYKLNYYNGSKINNLNKRIKRKIKDLNIQWLSNGMNTFLYFYKPISINDFNIFLLLLPYITVYNITSTKLKDKHKEQPKKSKLSALKKNEKFMFMYKNNPLCYKYKGVSIRQLARVYKSNVSQSENKPETPHKGSGAQKETYKLTKENVGKDTMLGSFLGKMLNSYIKNSILLGMVGTKHSLPKELSNRINDLHEAGIRFVYFSKHNEKITRIVGGLLGLETSWNSMISLSTSETTSFINQEGHTVLPNGIDNIRQHIQQVDDIPLHVSLYCNCNSSNIVEMLGILNENGERIMCVGSGLNPNNFYLFNDSHISLSISLNYNPICKFCKGKRWQGISKAHIFEEPKPEFKLSSLITSLTSSLQTSQPYKVSDPEFIFDMLYELFKEARRVSTNLQESISFMLLSYYSLIWMYFLQNLLSLPPVLATFDFVLIVFVYIPFLSLTLISNPAMDKIMDHLPNKVIQTGTTTVKHYIRTYLRLLVISVCVVLVYCIHMYYSNLYINDKYLLNNQYCRHFFYYPRYRCVGALIDFLSKEKGYDKYVCVILSQQFTSISFVVFLVTSSLSWIHNYSYINLDTFKNIKWIVAVFVITTAQIAAVAVRLLLLDVGDSKIIKMMMVNTSYALLLVIPILLVDEFVKFFIIKTKNTQQKFLKLLFSTRLGTWSPK</sequence>
<evidence type="ECO:0000256" key="2">
    <source>
        <dbReference type="SAM" id="Phobius"/>
    </source>
</evidence>
<dbReference type="Gene3D" id="1.20.1110.10">
    <property type="entry name" value="Calcium-transporting ATPase, transmembrane domain"/>
    <property type="match status" value="1"/>
</dbReference>
<accession>A0A976MEG9</accession>
<evidence type="ECO:0000313" key="4">
    <source>
        <dbReference type="Proteomes" id="UP000244811"/>
    </source>
</evidence>
<feature type="transmembrane region" description="Helical" evidence="2">
    <location>
        <begin position="1296"/>
        <end position="1316"/>
    </location>
</feature>
<dbReference type="PANTHER" id="PTHR13219:SF6">
    <property type="entry name" value="TRANSMEMBRANE PROTEIN 94"/>
    <property type="match status" value="1"/>
</dbReference>
<dbReference type="SUPFAM" id="SSF81665">
    <property type="entry name" value="Calcium ATPase, transmembrane domain M"/>
    <property type="match status" value="1"/>
</dbReference>
<feature type="compositionally biased region" description="Basic and acidic residues" evidence="1">
    <location>
        <begin position="639"/>
        <end position="654"/>
    </location>
</feature>
<feature type="region of interest" description="Disordered" evidence="1">
    <location>
        <begin position="624"/>
        <end position="654"/>
    </location>
</feature>
<feature type="transmembrane region" description="Helical" evidence="2">
    <location>
        <begin position="324"/>
        <end position="344"/>
    </location>
</feature>
<organism evidence="3 4">
    <name type="scientific">Theileria orientalis</name>
    <dbReference type="NCBI Taxonomy" id="68886"/>
    <lineage>
        <taxon>Eukaryota</taxon>
        <taxon>Sar</taxon>
        <taxon>Alveolata</taxon>
        <taxon>Apicomplexa</taxon>
        <taxon>Aconoidasida</taxon>
        <taxon>Piroplasmida</taxon>
        <taxon>Theileriidae</taxon>
        <taxon>Theileria</taxon>
    </lineage>
</organism>
<keyword evidence="2" id="KW-0812">Transmembrane</keyword>